<organism evidence="10 11">
    <name type="scientific">Didymodactylos carnosus</name>
    <dbReference type="NCBI Taxonomy" id="1234261"/>
    <lineage>
        <taxon>Eukaryota</taxon>
        <taxon>Metazoa</taxon>
        <taxon>Spiralia</taxon>
        <taxon>Gnathifera</taxon>
        <taxon>Rotifera</taxon>
        <taxon>Eurotatoria</taxon>
        <taxon>Bdelloidea</taxon>
        <taxon>Philodinida</taxon>
        <taxon>Philodinidae</taxon>
        <taxon>Didymodactylos</taxon>
    </lineage>
</organism>
<dbReference type="GO" id="GO:0031461">
    <property type="term" value="C:cullin-RING ubiquitin ligase complex"/>
    <property type="evidence" value="ECO:0007669"/>
    <property type="project" value="InterPro"/>
</dbReference>
<evidence type="ECO:0000256" key="4">
    <source>
        <dbReference type="ARBA" id="ARBA00022843"/>
    </source>
</evidence>
<dbReference type="InterPro" id="IPR059120">
    <property type="entry name" value="Cullin-like_AB"/>
</dbReference>
<comment type="caution">
    <text evidence="10">The sequence shown here is derived from an EMBL/GenBank/DDBJ whole genome shotgun (WGS) entry which is preliminary data.</text>
</comment>
<feature type="domain" description="Cullin family profile" evidence="8">
    <location>
        <begin position="42"/>
        <end position="278"/>
    </location>
</feature>
<name>A0A8S2ICR7_9BILA</name>
<dbReference type="Proteomes" id="UP000682733">
    <property type="component" value="Unassembled WGS sequence"/>
</dbReference>
<dbReference type="Pfam" id="PF00888">
    <property type="entry name" value="Cullin"/>
    <property type="match status" value="1"/>
</dbReference>
<dbReference type="InterPro" id="IPR036317">
    <property type="entry name" value="Cullin_homology_sf"/>
</dbReference>
<dbReference type="SUPFAM" id="SSF75632">
    <property type="entry name" value="Cullin homology domain"/>
    <property type="match status" value="1"/>
</dbReference>
<dbReference type="InterPro" id="IPR019559">
    <property type="entry name" value="Cullin_neddylation_domain"/>
</dbReference>
<dbReference type="InterPro" id="IPR036390">
    <property type="entry name" value="WH_DNA-bd_sf"/>
</dbReference>
<evidence type="ECO:0000256" key="7">
    <source>
        <dbReference type="RuleBase" id="RU003829"/>
    </source>
</evidence>
<dbReference type="Gene3D" id="3.30.230.130">
    <property type="entry name" value="Cullin, Chain C, Domain 2"/>
    <property type="match status" value="1"/>
</dbReference>
<dbReference type="GO" id="GO:0006511">
    <property type="term" value="P:ubiquitin-dependent protein catabolic process"/>
    <property type="evidence" value="ECO:0007669"/>
    <property type="project" value="InterPro"/>
</dbReference>
<reference evidence="10" key="1">
    <citation type="submission" date="2021-02" db="EMBL/GenBank/DDBJ databases">
        <authorList>
            <person name="Nowell W R."/>
        </authorList>
    </citation>
    <scope>NUCLEOTIDE SEQUENCE</scope>
</reference>
<proteinExistence type="inferred from homology"/>
<dbReference type="PROSITE" id="PS01256">
    <property type="entry name" value="CULLIN_1"/>
    <property type="match status" value="1"/>
</dbReference>
<evidence type="ECO:0000256" key="6">
    <source>
        <dbReference type="PROSITE-ProRule" id="PRU00330"/>
    </source>
</evidence>
<dbReference type="InterPro" id="IPR001373">
    <property type="entry name" value="Cullin_N"/>
</dbReference>
<evidence type="ECO:0000256" key="2">
    <source>
        <dbReference type="ARBA" id="ARBA00022499"/>
    </source>
</evidence>
<evidence type="ECO:0000256" key="1">
    <source>
        <dbReference type="ARBA" id="ARBA00004906"/>
    </source>
</evidence>
<sequence>PRFLTSRDKAFQKIINDVSVFQLDMPTRTTRGAVRTTQAESRCPELLAQYCDFLLRKGASNKKFSSEEVEYRIKDVLLLLKYVTNKDIFMRYYKINLTRRLILDNSIDNELEENMVHQLRDVSMPAEFILKLQQMFKDLKLNRDMNEEFKTLYQASRNNNTMMDSFSFKILNAAAWPHSGEKINVSLPAQIEDVMPEIEEYYKKNHNGRKLTWYHSVSNGVLTFTSNVGKYDLDVSTLQAAILFSWNHRQHRKLTFSDLKLATNIPDMELKKTLWTLIAHAKLKQQLICYEPIVETVQDLTDKTLFWLNYEFSILRGGRVQTRGHINMIQRLQLNTEKGREEENEEIMYLRGERAKEAIVQIMKMRHRMNNTQLQTELIEMLKFMFVPSRKLIKETIEWLIEHRYMARVENNISEYVYVA</sequence>
<dbReference type="InterPro" id="IPR045093">
    <property type="entry name" value="Cullin"/>
</dbReference>
<dbReference type="Proteomes" id="UP000677228">
    <property type="component" value="Unassembled WGS sequence"/>
</dbReference>
<dbReference type="InterPro" id="IPR016158">
    <property type="entry name" value="Cullin_homology"/>
</dbReference>
<dbReference type="FunFam" id="1.20.1310.10:FF:000009">
    <property type="entry name" value="Cullin 5"/>
    <property type="match status" value="1"/>
</dbReference>
<gene>
    <name evidence="9" type="ORF">OVA965_LOCUS13082</name>
    <name evidence="10" type="ORF">TMI583_LOCUS13086</name>
</gene>
<dbReference type="SMART" id="SM00182">
    <property type="entry name" value="CULLIN"/>
    <property type="match status" value="1"/>
</dbReference>
<accession>A0A8S2ICR7</accession>
<dbReference type="EMBL" id="CAJNOK010005387">
    <property type="protein sequence ID" value="CAF0970704.1"/>
    <property type="molecule type" value="Genomic_DNA"/>
</dbReference>
<comment type="pathway">
    <text evidence="1">Protein modification; protein ubiquitination.</text>
</comment>
<evidence type="ECO:0000313" key="11">
    <source>
        <dbReference type="Proteomes" id="UP000682733"/>
    </source>
</evidence>
<dbReference type="PANTHER" id="PTHR11932">
    <property type="entry name" value="CULLIN"/>
    <property type="match status" value="1"/>
</dbReference>
<dbReference type="FunFam" id="3.30.230.130:FF:000004">
    <property type="entry name" value="Cullin 5"/>
    <property type="match status" value="1"/>
</dbReference>
<dbReference type="EMBL" id="CAJOBA010005393">
    <property type="protein sequence ID" value="CAF3742104.1"/>
    <property type="molecule type" value="Genomic_DNA"/>
</dbReference>
<evidence type="ECO:0000259" key="8">
    <source>
        <dbReference type="PROSITE" id="PS50069"/>
    </source>
</evidence>
<dbReference type="SUPFAM" id="SSF46785">
    <property type="entry name" value="Winged helix' DNA-binding domain"/>
    <property type="match status" value="1"/>
</dbReference>
<keyword evidence="2" id="KW-1017">Isopeptide bond</keyword>
<dbReference type="AlphaFoldDB" id="A0A8S2ICR7"/>
<keyword evidence="3" id="KW-0833">Ubl conjugation pathway</keyword>
<evidence type="ECO:0000256" key="5">
    <source>
        <dbReference type="ARBA" id="ARBA00040451"/>
    </source>
</evidence>
<protein>
    <recommendedName>
        <fullName evidence="5">Cullin-5</fullName>
    </recommendedName>
</protein>
<dbReference type="Gene3D" id="1.10.10.10">
    <property type="entry name" value="Winged helix-like DNA-binding domain superfamily/Winged helix DNA-binding domain"/>
    <property type="match status" value="1"/>
</dbReference>
<dbReference type="Pfam" id="PF10557">
    <property type="entry name" value="Cullin_Nedd8"/>
    <property type="match status" value="1"/>
</dbReference>
<evidence type="ECO:0000313" key="10">
    <source>
        <dbReference type="EMBL" id="CAF3742104.1"/>
    </source>
</evidence>
<dbReference type="SMART" id="SM00884">
    <property type="entry name" value="Cullin_Nedd8"/>
    <property type="match status" value="1"/>
</dbReference>
<dbReference type="Pfam" id="PF26557">
    <property type="entry name" value="Cullin_AB"/>
    <property type="match status" value="1"/>
</dbReference>
<evidence type="ECO:0000313" key="9">
    <source>
        <dbReference type="EMBL" id="CAF0970704.1"/>
    </source>
</evidence>
<keyword evidence="4" id="KW-0832">Ubl conjugation</keyword>
<dbReference type="GO" id="GO:0031625">
    <property type="term" value="F:ubiquitin protein ligase binding"/>
    <property type="evidence" value="ECO:0007669"/>
    <property type="project" value="InterPro"/>
</dbReference>
<feature type="non-terminal residue" evidence="10">
    <location>
        <position position="1"/>
    </location>
</feature>
<evidence type="ECO:0000256" key="3">
    <source>
        <dbReference type="ARBA" id="ARBA00022786"/>
    </source>
</evidence>
<dbReference type="InterPro" id="IPR036388">
    <property type="entry name" value="WH-like_DNA-bd_sf"/>
</dbReference>
<dbReference type="InterPro" id="IPR016157">
    <property type="entry name" value="Cullin_CS"/>
</dbReference>
<dbReference type="PROSITE" id="PS50069">
    <property type="entry name" value="CULLIN_2"/>
    <property type="match status" value="1"/>
</dbReference>
<dbReference type="Gene3D" id="1.20.1310.10">
    <property type="entry name" value="Cullin Repeats"/>
    <property type="match status" value="1"/>
</dbReference>
<comment type="similarity">
    <text evidence="6 7">Belongs to the cullin family.</text>
</comment>